<organism evidence="2 3">
    <name type="scientific">Prevotella micans F0438</name>
    <dbReference type="NCBI Taxonomy" id="883158"/>
    <lineage>
        <taxon>Bacteria</taxon>
        <taxon>Pseudomonadati</taxon>
        <taxon>Bacteroidota</taxon>
        <taxon>Bacteroidia</taxon>
        <taxon>Bacteroidales</taxon>
        <taxon>Prevotellaceae</taxon>
        <taxon>Prevotella</taxon>
    </lineage>
</organism>
<dbReference type="eggNOG" id="COG2919">
    <property type="taxonomic scope" value="Bacteria"/>
</dbReference>
<keyword evidence="1" id="KW-0175">Coiled coil</keyword>
<dbReference type="PATRIC" id="fig|883158.3.peg.617"/>
<dbReference type="HOGENOM" id="CLU_148655_1_1_10"/>
<dbReference type="STRING" id="883158.HMPREF9140_00604"/>
<evidence type="ECO:0000313" key="2">
    <source>
        <dbReference type="EMBL" id="EHO72844.1"/>
    </source>
</evidence>
<proteinExistence type="predicted"/>
<dbReference type="AlphaFoldDB" id="H1Q116"/>
<feature type="coiled-coil region" evidence="1">
    <location>
        <begin position="18"/>
        <end position="45"/>
    </location>
</feature>
<comment type="caution">
    <text evidence="2">The sequence shown here is derived from an EMBL/GenBank/DDBJ whole genome shotgun (WGS) entry which is preliminary data.</text>
</comment>
<accession>H1Q116</accession>
<name>H1Q116_9BACT</name>
<gene>
    <name evidence="2" type="ORF">HMPREF9140_00604</name>
</gene>
<evidence type="ECO:0000313" key="3">
    <source>
        <dbReference type="Proteomes" id="UP000016023"/>
    </source>
</evidence>
<reference evidence="2 3" key="1">
    <citation type="submission" date="2011-12" db="EMBL/GenBank/DDBJ databases">
        <title>The Genome Sequence of Prevotella micans F0438.</title>
        <authorList>
            <consortium name="The Broad Institute Genome Sequencing Platform"/>
            <person name="Earl A."/>
            <person name="Ward D."/>
            <person name="Feldgarden M."/>
            <person name="Gevers D."/>
            <person name="Izard J."/>
            <person name="Baranova O.V."/>
            <person name="Blanton J.M."/>
            <person name="Wade W.G."/>
            <person name="Dewhirst F.E."/>
            <person name="Young S.K."/>
            <person name="Zeng Q."/>
            <person name="Gargeya S."/>
            <person name="Fitzgerald M."/>
            <person name="Haas B."/>
            <person name="Abouelleil A."/>
            <person name="Alvarado L."/>
            <person name="Arachchi H.M."/>
            <person name="Berlin A."/>
            <person name="Chapman S.B."/>
            <person name="Gearin G."/>
            <person name="Goldberg J."/>
            <person name="Griggs A."/>
            <person name="Gujja S."/>
            <person name="Hansen M."/>
            <person name="Heiman D."/>
            <person name="Howarth C."/>
            <person name="Larimer J."/>
            <person name="Lui A."/>
            <person name="MacDonald P.J.P."/>
            <person name="McCowen C."/>
            <person name="Montmayeur A."/>
            <person name="Murphy C."/>
            <person name="Neiman D."/>
            <person name="Pearson M."/>
            <person name="Priest M."/>
            <person name="Roberts A."/>
            <person name="Saif S."/>
            <person name="Shea T."/>
            <person name="Sisk P."/>
            <person name="Stolte C."/>
            <person name="Sykes S."/>
            <person name="Wortman J."/>
            <person name="Nusbaum C."/>
            <person name="Birren B."/>
        </authorList>
    </citation>
    <scope>NUCLEOTIDE SEQUENCE [LARGE SCALE GENOMIC DNA]</scope>
    <source>
        <strain evidence="2 3">F0438</strain>
    </source>
</reference>
<evidence type="ECO:0008006" key="4">
    <source>
        <dbReference type="Google" id="ProtNLM"/>
    </source>
</evidence>
<dbReference type="Pfam" id="PF04977">
    <property type="entry name" value="DivIC"/>
    <property type="match status" value="1"/>
</dbReference>
<dbReference type="EMBL" id="AGWK01000018">
    <property type="protein sequence ID" value="EHO72844.1"/>
    <property type="molecule type" value="Genomic_DNA"/>
</dbReference>
<keyword evidence="3" id="KW-1185">Reference proteome</keyword>
<sequence length="93" mass="11027">MLGGLIIGVVDENSFMRRFEYANQIEDMKAEIKKYNNQYRHDMELLNKMKLNPTTIAKIARERYFMKTDDEDIFVLSDDENPVENESQNETTE</sequence>
<dbReference type="Proteomes" id="UP000016023">
    <property type="component" value="Unassembled WGS sequence"/>
</dbReference>
<dbReference type="InterPro" id="IPR007060">
    <property type="entry name" value="FtsL/DivIC"/>
</dbReference>
<evidence type="ECO:0000256" key="1">
    <source>
        <dbReference type="SAM" id="Coils"/>
    </source>
</evidence>
<protein>
    <recommendedName>
        <fullName evidence="4">Septum formation initiator</fullName>
    </recommendedName>
</protein>